<organism evidence="3 4">
    <name type="scientific">Centaurea solstitialis</name>
    <name type="common">yellow star-thistle</name>
    <dbReference type="NCBI Taxonomy" id="347529"/>
    <lineage>
        <taxon>Eukaryota</taxon>
        <taxon>Viridiplantae</taxon>
        <taxon>Streptophyta</taxon>
        <taxon>Embryophyta</taxon>
        <taxon>Tracheophyta</taxon>
        <taxon>Spermatophyta</taxon>
        <taxon>Magnoliopsida</taxon>
        <taxon>eudicotyledons</taxon>
        <taxon>Gunneridae</taxon>
        <taxon>Pentapetalae</taxon>
        <taxon>asterids</taxon>
        <taxon>campanulids</taxon>
        <taxon>Asterales</taxon>
        <taxon>Asteraceae</taxon>
        <taxon>Carduoideae</taxon>
        <taxon>Cardueae</taxon>
        <taxon>Centaureinae</taxon>
        <taxon>Centaurea</taxon>
    </lineage>
</organism>
<keyword evidence="4" id="KW-1185">Reference proteome</keyword>
<proteinExistence type="predicted"/>
<name>A0AA38TPZ1_9ASTR</name>
<evidence type="ECO:0000313" key="3">
    <source>
        <dbReference type="EMBL" id="KAJ9558181.1"/>
    </source>
</evidence>
<feature type="region of interest" description="Disordered" evidence="1">
    <location>
        <begin position="384"/>
        <end position="434"/>
    </location>
</feature>
<gene>
    <name evidence="3" type="ORF">OSB04_012795</name>
</gene>
<comment type="caution">
    <text evidence="3">The sequence shown here is derived from an EMBL/GenBank/DDBJ whole genome shotgun (WGS) entry which is preliminary data.</text>
</comment>
<feature type="domain" description="Aminotransferase-like plant mobile" evidence="2">
    <location>
        <begin position="71"/>
        <end position="378"/>
    </location>
</feature>
<dbReference type="GO" id="GO:0010073">
    <property type="term" value="P:meristem maintenance"/>
    <property type="evidence" value="ECO:0007669"/>
    <property type="project" value="InterPro"/>
</dbReference>
<evidence type="ECO:0000259" key="2">
    <source>
        <dbReference type="Pfam" id="PF10536"/>
    </source>
</evidence>
<reference evidence="3" key="1">
    <citation type="submission" date="2023-03" db="EMBL/GenBank/DDBJ databases">
        <title>Chromosome-scale reference genome and RAD-based genetic map of yellow starthistle (Centaurea solstitialis) reveal putative structural variation and QTLs associated with invader traits.</title>
        <authorList>
            <person name="Reatini B."/>
            <person name="Cang F.A."/>
            <person name="Jiang Q."/>
            <person name="Mckibben M.T.W."/>
            <person name="Barker M.S."/>
            <person name="Rieseberg L.H."/>
            <person name="Dlugosch K.M."/>
        </authorList>
    </citation>
    <scope>NUCLEOTIDE SEQUENCE</scope>
    <source>
        <strain evidence="3">CAN-66</strain>
        <tissue evidence="3">Leaf</tissue>
    </source>
</reference>
<dbReference type="EMBL" id="JARYMX010000003">
    <property type="protein sequence ID" value="KAJ9558181.1"/>
    <property type="molecule type" value="Genomic_DNA"/>
</dbReference>
<protein>
    <recommendedName>
        <fullName evidence="2">Aminotransferase-like plant mobile domain-containing protein</fullName>
    </recommendedName>
</protein>
<evidence type="ECO:0000256" key="1">
    <source>
        <dbReference type="SAM" id="MobiDB-lite"/>
    </source>
</evidence>
<accession>A0AA38TPZ1</accession>
<dbReference type="PANTHER" id="PTHR46033">
    <property type="entry name" value="PROTEIN MAIN-LIKE 2"/>
    <property type="match status" value="1"/>
</dbReference>
<sequence>MVNMRIHPGPLNNDLLFLETEHRAYTMFHGGGDLEQVLDVRRGDQGLWKSIRQHAIPEPVKIYIRRAGFEGVFNCGFKPLDHALITALVERWRPETHTFHLPIGEVTVTLQDVQLMWGLRIDGEVVTGRERKWSDADKRDTCYRLLGIRPEESDFKTAQLKTKVLRAVLDTEFPDNPTNEQCMQRARTYILLLLGGSIFSDSNDSSVHMNLVASLEDFDRCSGLSWGSAALACLYRNLCKAATNDKIIAGPLMLLQLWAWSRIRATGPKYDGQNLDTPYGVRWNSSLHFGSVPTHSVSGYRTILHAMMDNEIIFLQFVWTPYDQYLHQVSTDWLCNTYIICWEIVEEYLPSRVMRQFHLMQTIPTVQLADNFVPVMANRVERVHRQAHVQRRTHVDEAGPSNRGERTPSHHDDEAGLSNRGERAPSHHGEQTHFYQGEASGSNTQFTQDTFNTGPVVNFDLNLPWDQNETSEVEEPSLAYL</sequence>
<feature type="compositionally biased region" description="Basic and acidic residues" evidence="1">
    <location>
        <begin position="393"/>
        <end position="431"/>
    </location>
</feature>
<dbReference type="InterPro" id="IPR044824">
    <property type="entry name" value="MAIN-like"/>
</dbReference>
<dbReference type="PANTHER" id="PTHR46033:SF8">
    <property type="entry name" value="PROTEIN MAINTENANCE OF MERISTEMS-LIKE"/>
    <property type="match status" value="1"/>
</dbReference>
<dbReference type="InterPro" id="IPR019557">
    <property type="entry name" value="AminoTfrase-like_pln_mobile"/>
</dbReference>
<evidence type="ECO:0000313" key="4">
    <source>
        <dbReference type="Proteomes" id="UP001172457"/>
    </source>
</evidence>
<dbReference type="Pfam" id="PF10536">
    <property type="entry name" value="PMD"/>
    <property type="match status" value="1"/>
</dbReference>
<dbReference type="Proteomes" id="UP001172457">
    <property type="component" value="Chromosome 3"/>
</dbReference>
<dbReference type="AlphaFoldDB" id="A0AA38TPZ1"/>